<feature type="chain" id="PRO_5040404964" description="Exostosin GT47 domain-containing protein" evidence="6">
    <location>
        <begin position="24"/>
        <end position="441"/>
    </location>
</feature>
<dbReference type="AlphaFoldDB" id="A0A9R1XFN6"/>
<dbReference type="OrthoDB" id="1924787at2759"/>
<keyword evidence="5" id="KW-0333">Golgi apparatus</keyword>
<gene>
    <name evidence="8" type="ORF">LSAT_V11C500262700</name>
</gene>
<evidence type="ECO:0000256" key="4">
    <source>
        <dbReference type="ARBA" id="ARBA00022968"/>
    </source>
</evidence>
<evidence type="ECO:0000256" key="1">
    <source>
        <dbReference type="ARBA" id="ARBA00004323"/>
    </source>
</evidence>
<evidence type="ECO:0000313" key="9">
    <source>
        <dbReference type="Proteomes" id="UP000235145"/>
    </source>
</evidence>
<feature type="signal peptide" evidence="6">
    <location>
        <begin position="1"/>
        <end position="23"/>
    </location>
</feature>
<evidence type="ECO:0000256" key="2">
    <source>
        <dbReference type="ARBA" id="ARBA00010271"/>
    </source>
</evidence>
<dbReference type="PANTHER" id="PTHR11062:SF124">
    <property type="entry name" value="XYLOGALACTURONAN BETA-1,3-XYLOSYLTRANSFERASE"/>
    <property type="match status" value="1"/>
</dbReference>
<name>A0A9R1XFN6_LACSA</name>
<protein>
    <recommendedName>
        <fullName evidence="7">Exostosin GT47 domain-containing protein</fullName>
    </recommendedName>
</protein>
<reference evidence="8 9" key="1">
    <citation type="journal article" date="2017" name="Nat. Commun.">
        <title>Genome assembly with in vitro proximity ligation data and whole-genome triplication in lettuce.</title>
        <authorList>
            <person name="Reyes-Chin-Wo S."/>
            <person name="Wang Z."/>
            <person name="Yang X."/>
            <person name="Kozik A."/>
            <person name="Arikit S."/>
            <person name="Song C."/>
            <person name="Xia L."/>
            <person name="Froenicke L."/>
            <person name="Lavelle D.O."/>
            <person name="Truco M.J."/>
            <person name="Xia R."/>
            <person name="Zhu S."/>
            <person name="Xu C."/>
            <person name="Xu H."/>
            <person name="Xu X."/>
            <person name="Cox K."/>
            <person name="Korf I."/>
            <person name="Meyers B.C."/>
            <person name="Michelmore R.W."/>
        </authorList>
    </citation>
    <scope>NUCLEOTIDE SEQUENCE [LARGE SCALE GENOMIC DNA]</scope>
    <source>
        <strain evidence="9">cv. Salinas</strain>
        <tissue evidence="8">Seedlings</tissue>
    </source>
</reference>
<keyword evidence="3" id="KW-0328">Glycosyltransferase</keyword>
<dbReference type="InterPro" id="IPR004263">
    <property type="entry name" value="Exostosin"/>
</dbReference>
<dbReference type="Proteomes" id="UP000235145">
    <property type="component" value="Unassembled WGS sequence"/>
</dbReference>
<keyword evidence="4" id="KW-0812">Transmembrane</keyword>
<dbReference type="InterPro" id="IPR040911">
    <property type="entry name" value="Exostosin_GT47"/>
</dbReference>
<dbReference type="GO" id="GO:0016757">
    <property type="term" value="F:glycosyltransferase activity"/>
    <property type="evidence" value="ECO:0007669"/>
    <property type="project" value="UniProtKB-KW"/>
</dbReference>
<evidence type="ECO:0000256" key="5">
    <source>
        <dbReference type="ARBA" id="ARBA00023034"/>
    </source>
</evidence>
<sequence length="441" mass="50544">MAAATKFLIILTILSLSVLVPDGSPINETQSALSLSSLQDDGESKVKENDITLARIEEQLAKARGKIRNAIVKRSFTSSPKDRSLFPKRTVYKNPFAFFQSHTEMMKTFKIWTYKEGDAPLMHDGPMKLVYSIEGDFIEEMEREGNPIVANHPDEAHAFFIPLSVTNIVHYLFTPEEAWGFRERMQAILEDYIKVIAEKYPYWNRSNGADHFYVSCHDWGPVVSTGNPKLFKNFIRVLCNANSSEGFDPSRDVSMTESTAPFNNIPVVSSGHSPYNRSIFAFFAGGIHGDVRKRLFEHWGNNEDKDIQVYNYLPKGENHTEWLSKSKYCLSPSGYEVATSRLTEAIYVGCVPVIIKKNYVIPYNDVLDWSQFSVQVPVDDIPNLKKILQDIPFSKYLEMQKRLIEVQRHFAVNIPAKPFDVFHMIFHSVWLRRLNVRLLKS</sequence>
<dbReference type="GO" id="GO:0000139">
    <property type="term" value="C:Golgi membrane"/>
    <property type="evidence" value="ECO:0007669"/>
    <property type="project" value="UniProtKB-SubCell"/>
</dbReference>
<proteinExistence type="inferred from homology"/>
<organism evidence="8 9">
    <name type="scientific">Lactuca sativa</name>
    <name type="common">Garden lettuce</name>
    <dbReference type="NCBI Taxonomy" id="4236"/>
    <lineage>
        <taxon>Eukaryota</taxon>
        <taxon>Viridiplantae</taxon>
        <taxon>Streptophyta</taxon>
        <taxon>Embryophyta</taxon>
        <taxon>Tracheophyta</taxon>
        <taxon>Spermatophyta</taxon>
        <taxon>Magnoliopsida</taxon>
        <taxon>eudicotyledons</taxon>
        <taxon>Gunneridae</taxon>
        <taxon>Pentapetalae</taxon>
        <taxon>asterids</taxon>
        <taxon>campanulids</taxon>
        <taxon>Asterales</taxon>
        <taxon>Asteraceae</taxon>
        <taxon>Cichorioideae</taxon>
        <taxon>Cichorieae</taxon>
        <taxon>Lactucinae</taxon>
        <taxon>Lactuca</taxon>
    </lineage>
</organism>
<evidence type="ECO:0000256" key="3">
    <source>
        <dbReference type="ARBA" id="ARBA00022676"/>
    </source>
</evidence>
<comment type="caution">
    <text evidence="8">The sequence shown here is derived from an EMBL/GenBank/DDBJ whole genome shotgun (WGS) entry which is preliminary data.</text>
</comment>
<keyword evidence="3" id="KW-0808">Transferase</keyword>
<dbReference type="PANTHER" id="PTHR11062">
    <property type="entry name" value="EXOSTOSIN HEPARAN SULFATE GLYCOSYLTRANSFERASE -RELATED"/>
    <property type="match status" value="1"/>
</dbReference>
<evidence type="ECO:0000256" key="6">
    <source>
        <dbReference type="SAM" id="SignalP"/>
    </source>
</evidence>
<comment type="similarity">
    <text evidence="2">Belongs to the glycosyltransferase 47 family.</text>
</comment>
<keyword evidence="6" id="KW-0732">Signal</keyword>
<dbReference type="Pfam" id="PF03016">
    <property type="entry name" value="Exostosin_GT47"/>
    <property type="match status" value="1"/>
</dbReference>
<evidence type="ECO:0000259" key="7">
    <source>
        <dbReference type="Pfam" id="PF03016"/>
    </source>
</evidence>
<evidence type="ECO:0000313" key="8">
    <source>
        <dbReference type="EMBL" id="KAJ0208399.1"/>
    </source>
</evidence>
<keyword evidence="4" id="KW-0735">Signal-anchor</keyword>
<feature type="domain" description="Exostosin GT47" evidence="7">
    <location>
        <begin position="107"/>
        <end position="390"/>
    </location>
</feature>
<comment type="subcellular location">
    <subcellularLocation>
        <location evidence="1">Golgi apparatus membrane</location>
        <topology evidence="1">Single-pass type II membrane protein</topology>
    </subcellularLocation>
</comment>
<accession>A0A9R1XFN6</accession>
<keyword evidence="9" id="KW-1185">Reference proteome</keyword>
<dbReference type="EMBL" id="NBSK02000005">
    <property type="protein sequence ID" value="KAJ0208399.1"/>
    <property type="molecule type" value="Genomic_DNA"/>
</dbReference>